<keyword evidence="1" id="KW-1133">Transmembrane helix</keyword>
<comment type="caution">
    <text evidence="2">The sequence shown here is derived from an EMBL/GenBank/DDBJ whole genome shotgun (WGS) entry which is preliminary data.</text>
</comment>
<evidence type="ECO:0000256" key="1">
    <source>
        <dbReference type="SAM" id="Phobius"/>
    </source>
</evidence>
<dbReference type="RefSeq" id="WP_310309883.1">
    <property type="nucleotide sequence ID" value="NZ_BAAAXB010000001.1"/>
</dbReference>
<gene>
    <name evidence="2" type="ORF">J2S66_005150</name>
</gene>
<protein>
    <submittedName>
        <fullName evidence="2">Uncharacterized protein</fullName>
    </submittedName>
</protein>
<dbReference type="Proteomes" id="UP001268819">
    <property type="component" value="Unassembled WGS sequence"/>
</dbReference>
<feature type="transmembrane region" description="Helical" evidence="1">
    <location>
        <begin position="12"/>
        <end position="31"/>
    </location>
</feature>
<feature type="transmembrane region" description="Helical" evidence="1">
    <location>
        <begin position="43"/>
        <end position="61"/>
    </location>
</feature>
<keyword evidence="1" id="KW-0812">Transmembrane</keyword>
<dbReference type="EMBL" id="JAVDSG010000001">
    <property type="protein sequence ID" value="MDR6596766.1"/>
    <property type="molecule type" value="Genomic_DNA"/>
</dbReference>
<sequence>MADQDSVEKRGVDVVGLVLAVAALVAATYMLSDGASWPAFLDLRWALAGGAVVIGIGLLAGSARRRG</sequence>
<name>A0ABU1Q277_9PSEU</name>
<proteinExistence type="predicted"/>
<keyword evidence="1" id="KW-0472">Membrane</keyword>
<keyword evidence="3" id="KW-1185">Reference proteome</keyword>
<evidence type="ECO:0000313" key="3">
    <source>
        <dbReference type="Proteomes" id="UP001268819"/>
    </source>
</evidence>
<organism evidence="2 3">
    <name type="scientific">Saccharothrix longispora</name>
    <dbReference type="NCBI Taxonomy" id="33920"/>
    <lineage>
        <taxon>Bacteria</taxon>
        <taxon>Bacillati</taxon>
        <taxon>Actinomycetota</taxon>
        <taxon>Actinomycetes</taxon>
        <taxon>Pseudonocardiales</taxon>
        <taxon>Pseudonocardiaceae</taxon>
        <taxon>Saccharothrix</taxon>
    </lineage>
</organism>
<accession>A0ABU1Q277</accession>
<evidence type="ECO:0000313" key="2">
    <source>
        <dbReference type="EMBL" id="MDR6596766.1"/>
    </source>
</evidence>
<reference evidence="2 3" key="1">
    <citation type="submission" date="2023-07" db="EMBL/GenBank/DDBJ databases">
        <title>Sequencing the genomes of 1000 actinobacteria strains.</title>
        <authorList>
            <person name="Klenk H.-P."/>
        </authorList>
    </citation>
    <scope>NUCLEOTIDE SEQUENCE [LARGE SCALE GENOMIC DNA]</scope>
    <source>
        <strain evidence="2 3">DSM 43749</strain>
    </source>
</reference>